<name>A0A232LUL8_9EURO</name>
<dbReference type="AlphaFoldDB" id="A0A232LUL8"/>
<sequence length="398" mass="45130">MLFKGDESFIRCLAQVLDLVAKSILKVLNAGSHRETKKLEEPTYLTVKPDATGFRDLEPEDREELRDLRSSFKRKYAIYRERKSALSALVKRVQETVDQKHHYLLRGIHTPHGMLTALKERLSPTEKDRERSLVEAFSKLKKVPRNSDIDDWLAQWQSIYTQCKTLDLPEVHKNRASVAFLNALRDVDTFFADAELREIQKLEEDGKEGPDVIKLLNRYETRRRMFPSQKGRPQPAFVTFQGKSAPGNKENNISNPGIVAQESFQQKSFEQRKPPAPCLCGKDHFFGSCPCLVEVIRPAGWKPNPQTARQVNNTLKEDAKIRATVERAKERALKRPDAEAKNPDSLASSLTDLSTANDSPVIRPSSGPHRPDSVMCNAYHVGDAHSASSEVIYELRNS</sequence>
<organism evidence="2 3">
    <name type="scientific">Elaphomyces granulatus</name>
    <dbReference type="NCBI Taxonomy" id="519963"/>
    <lineage>
        <taxon>Eukaryota</taxon>
        <taxon>Fungi</taxon>
        <taxon>Dikarya</taxon>
        <taxon>Ascomycota</taxon>
        <taxon>Pezizomycotina</taxon>
        <taxon>Eurotiomycetes</taxon>
        <taxon>Eurotiomycetidae</taxon>
        <taxon>Eurotiales</taxon>
        <taxon>Elaphomycetaceae</taxon>
        <taxon>Elaphomyces</taxon>
    </lineage>
</organism>
<reference evidence="2 3" key="1">
    <citation type="journal article" date="2015" name="Environ. Microbiol.">
        <title>Metagenome sequence of Elaphomyces granulatus from sporocarp tissue reveals Ascomycota ectomycorrhizal fingerprints of genome expansion and a Proteobacteria-rich microbiome.</title>
        <authorList>
            <person name="Quandt C.A."/>
            <person name="Kohler A."/>
            <person name="Hesse C.N."/>
            <person name="Sharpton T.J."/>
            <person name="Martin F."/>
            <person name="Spatafora J.W."/>
        </authorList>
    </citation>
    <scope>NUCLEOTIDE SEQUENCE [LARGE SCALE GENOMIC DNA]</scope>
    <source>
        <strain evidence="2 3">OSC145934</strain>
    </source>
</reference>
<evidence type="ECO:0000313" key="3">
    <source>
        <dbReference type="Proteomes" id="UP000243515"/>
    </source>
</evidence>
<feature type="compositionally biased region" description="Low complexity" evidence="1">
    <location>
        <begin position="344"/>
        <end position="356"/>
    </location>
</feature>
<protein>
    <submittedName>
        <fullName evidence="2">Uncharacterized protein</fullName>
    </submittedName>
</protein>
<keyword evidence="3" id="KW-1185">Reference proteome</keyword>
<dbReference type="Proteomes" id="UP000243515">
    <property type="component" value="Unassembled WGS sequence"/>
</dbReference>
<evidence type="ECO:0000256" key="1">
    <source>
        <dbReference type="SAM" id="MobiDB-lite"/>
    </source>
</evidence>
<dbReference type="EMBL" id="NPHW01004522">
    <property type="protein sequence ID" value="OXV07829.1"/>
    <property type="molecule type" value="Genomic_DNA"/>
</dbReference>
<feature type="region of interest" description="Disordered" evidence="1">
    <location>
        <begin position="329"/>
        <end position="371"/>
    </location>
</feature>
<proteinExistence type="predicted"/>
<gene>
    <name evidence="2" type="ORF">Egran_04407</name>
</gene>
<dbReference type="OrthoDB" id="2663223at2759"/>
<evidence type="ECO:0000313" key="2">
    <source>
        <dbReference type="EMBL" id="OXV07829.1"/>
    </source>
</evidence>
<feature type="compositionally biased region" description="Basic and acidic residues" evidence="1">
    <location>
        <begin position="329"/>
        <end position="342"/>
    </location>
</feature>
<accession>A0A232LUL8</accession>
<comment type="caution">
    <text evidence="2">The sequence shown here is derived from an EMBL/GenBank/DDBJ whole genome shotgun (WGS) entry which is preliminary data.</text>
</comment>